<dbReference type="EMBL" id="OU896710">
    <property type="protein sequence ID" value="CAG9820594.1"/>
    <property type="molecule type" value="Genomic_DNA"/>
</dbReference>
<sequence>MAAKPAPTPVSAAVSQIGLSKESLKHLKCGTCEGFLSVPPITMEKEGNYACGRCNSSGTRVLIYEELAKYMVFPLCRQTISDTRNLVLEEIAETVRTPCQNADKGCKYSGSVKSTKQHLMDCKYNFV</sequence>
<organism evidence="1 2">
    <name type="scientific">Phaedon cochleariae</name>
    <name type="common">Mustard beetle</name>
    <dbReference type="NCBI Taxonomy" id="80249"/>
    <lineage>
        <taxon>Eukaryota</taxon>
        <taxon>Metazoa</taxon>
        <taxon>Ecdysozoa</taxon>
        <taxon>Arthropoda</taxon>
        <taxon>Hexapoda</taxon>
        <taxon>Insecta</taxon>
        <taxon>Pterygota</taxon>
        <taxon>Neoptera</taxon>
        <taxon>Endopterygota</taxon>
        <taxon>Coleoptera</taxon>
        <taxon>Polyphaga</taxon>
        <taxon>Cucujiformia</taxon>
        <taxon>Chrysomeloidea</taxon>
        <taxon>Chrysomelidae</taxon>
        <taxon>Chrysomelinae</taxon>
        <taxon>Chrysomelini</taxon>
        <taxon>Phaedon</taxon>
    </lineage>
</organism>
<dbReference type="GO" id="GO:0031624">
    <property type="term" value="F:ubiquitin conjugating enzyme binding"/>
    <property type="evidence" value="ECO:0007669"/>
    <property type="project" value="TreeGrafter"/>
</dbReference>
<protein>
    <submittedName>
        <fullName evidence="1">Uncharacterized protein</fullName>
    </submittedName>
</protein>
<dbReference type="AlphaFoldDB" id="A0A9N9X117"/>
<evidence type="ECO:0000313" key="1">
    <source>
        <dbReference type="EMBL" id="CAG9820594.1"/>
    </source>
</evidence>
<evidence type="ECO:0000313" key="2">
    <source>
        <dbReference type="Proteomes" id="UP001153737"/>
    </source>
</evidence>
<reference evidence="1" key="2">
    <citation type="submission" date="2022-10" db="EMBL/GenBank/DDBJ databases">
        <authorList>
            <consortium name="ENA_rothamsted_submissions"/>
            <consortium name="culmorum"/>
            <person name="King R."/>
        </authorList>
    </citation>
    <scope>NUCLEOTIDE SEQUENCE</scope>
</reference>
<dbReference type="Proteomes" id="UP001153737">
    <property type="component" value="Chromosome 4"/>
</dbReference>
<dbReference type="PANTHER" id="PTHR45877">
    <property type="entry name" value="E3 UBIQUITIN-PROTEIN LIGASE SIAH2"/>
    <property type="match status" value="1"/>
</dbReference>
<keyword evidence="2" id="KW-1185">Reference proteome</keyword>
<dbReference type="GO" id="GO:0061630">
    <property type="term" value="F:ubiquitin protein ligase activity"/>
    <property type="evidence" value="ECO:0007669"/>
    <property type="project" value="TreeGrafter"/>
</dbReference>
<dbReference type="GO" id="GO:0043161">
    <property type="term" value="P:proteasome-mediated ubiquitin-dependent protein catabolic process"/>
    <property type="evidence" value="ECO:0007669"/>
    <property type="project" value="TreeGrafter"/>
</dbReference>
<proteinExistence type="predicted"/>
<gene>
    <name evidence="1" type="ORF">PHAECO_LOCUS8834</name>
</gene>
<dbReference type="InterPro" id="IPR013083">
    <property type="entry name" value="Znf_RING/FYVE/PHD"/>
</dbReference>
<name>A0A9N9X117_PHACE</name>
<accession>A0A9N9X117</accession>
<dbReference type="GO" id="GO:0005737">
    <property type="term" value="C:cytoplasm"/>
    <property type="evidence" value="ECO:0007669"/>
    <property type="project" value="TreeGrafter"/>
</dbReference>
<dbReference type="Gene3D" id="3.30.40.10">
    <property type="entry name" value="Zinc/RING finger domain, C3HC4 (zinc finger)"/>
    <property type="match status" value="1"/>
</dbReference>
<dbReference type="InterPro" id="IPR004162">
    <property type="entry name" value="SINA-like_animal"/>
</dbReference>
<dbReference type="PANTHER" id="PTHR45877:SF2">
    <property type="entry name" value="E3 UBIQUITIN-PROTEIN LIGASE SINA-RELATED"/>
    <property type="match status" value="1"/>
</dbReference>
<dbReference type="OrthoDB" id="6677380at2759"/>
<reference evidence="1" key="1">
    <citation type="submission" date="2022-01" db="EMBL/GenBank/DDBJ databases">
        <authorList>
            <person name="King R."/>
        </authorList>
    </citation>
    <scope>NUCLEOTIDE SEQUENCE</scope>
</reference>